<feature type="signal peptide" evidence="1">
    <location>
        <begin position="1"/>
        <end position="25"/>
    </location>
</feature>
<evidence type="ECO:0000256" key="1">
    <source>
        <dbReference type="SAM" id="SignalP"/>
    </source>
</evidence>
<dbReference type="AlphaFoldDB" id="A0A914N255"/>
<accession>A0A914N255</accession>
<keyword evidence="1" id="KW-0732">Signal</keyword>
<dbReference type="WBParaSite" id="Minc3s03594g34270">
    <property type="protein sequence ID" value="Minc3s03594g34270"/>
    <property type="gene ID" value="Minc3s03594g34270"/>
</dbReference>
<protein>
    <submittedName>
        <fullName evidence="3">Ovule protein</fullName>
    </submittedName>
</protein>
<feature type="chain" id="PRO_5037564023" evidence="1">
    <location>
        <begin position="26"/>
        <end position="64"/>
    </location>
</feature>
<dbReference type="Proteomes" id="UP000887563">
    <property type="component" value="Unplaced"/>
</dbReference>
<sequence>MVLRQLRIRTICVLDLYWAITGSEAEEHVHRICQLWKHRKIDVYFSIHLFIFFNSQHSNLNQIS</sequence>
<keyword evidence="2" id="KW-1185">Reference proteome</keyword>
<evidence type="ECO:0000313" key="2">
    <source>
        <dbReference type="Proteomes" id="UP000887563"/>
    </source>
</evidence>
<organism evidence="2 3">
    <name type="scientific">Meloidogyne incognita</name>
    <name type="common">Southern root-knot nematode worm</name>
    <name type="synonym">Oxyuris incognita</name>
    <dbReference type="NCBI Taxonomy" id="6306"/>
    <lineage>
        <taxon>Eukaryota</taxon>
        <taxon>Metazoa</taxon>
        <taxon>Ecdysozoa</taxon>
        <taxon>Nematoda</taxon>
        <taxon>Chromadorea</taxon>
        <taxon>Rhabditida</taxon>
        <taxon>Tylenchina</taxon>
        <taxon>Tylenchomorpha</taxon>
        <taxon>Tylenchoidea</taxon>
        <taxon>Meloidogynidae</taxon>
        <taxon>Meloidogyninae</taxon>
        <taxon>Meloidogyne</taxon>
        <taxon>Meloidogyne incognita group</taxon>
    </lineage>
</organism>
<name>A0A914N255_MELIC</name>
<reference evidence="3" key="1">
    <citation type="submission" date="2022-11" db="UniProtKB">
        <authorList>
            <consortium name="WormBaseParasite"/>
        </authorList>
    </citation>
    <scope>IDENTIFICATION</scope>
</reference>
<evidence type="ECO:0000313" key="3">
    <source>
        <dbReference type="WBParaSite" id="Minc3s03594g34270"/>
    </source>
</evidence>
<proteinExistence type="predicted"/>